<feature type="domain" description="UmuC" evidence="7">
    <location>
        <begin position="104"/>
        <end position="158"/>
    </location>
</feature>
<keyword evidence="9" id="KW-1185">Reference proteome</keyword>
<dbReference type="InterPro" id="IPR003339">
    <property type="entry name" value="ABC/ECF_trnsptr_transmembrane"/>
</dbReference>
<accession>E6MHZ4</accession>
<comment type="caution">
    <text evidence="8">The sequence shown here is derived from an EMBL/GenBank/DDBJ whole genome shotgun (WGS) entry which is preliminary data.</text>
</comment>
<keyword evidence="4 6" id="KW-1133">Transmembrane helix</keyword>
<dbReference type="PROSITE" id="PS50173">
    <property type="entry name" value="UMUC"/>
    <property type="match status" value="1"/>
</dbReference>
<dbReference type="GO" id="GO:0005886">
    <property type="term" value="C:plasma membrane"/>
    <property type="evidence" value="ECO:0007669"/>
    <property type="project" value="UniProtKB-ARBA"/>
</dbReference>
<dbReference type="CDD" id="cd16914">
    <property type="entry name" value="EcfT"/>
    <property type="match status" value="1"/>
</dbReference>
<evidence type="ECO:0000256" key="2">
    <source>
        <dbReference type="ARBA" id="ARBA00022475"/>
    </source>
</evidence>
<feature type="transmembrane region" description="Helical" evidence="6">
    <location>
        <begin position="213"/>
        <end position="234"/>
    </location>
</feature>
<dbReference type="eggNOG" id="COG0619">
    <property type="taxonomic scope" value="Bacteria"/>
</dbReference>
<evidence type="ECO:0000313" key="8">
    <source>
        <dbReference type="EMBL" id="EFV01318.1"/>
    </source>
</evidence>
<evidence type="ECO:0000256" key="4">
    <source>
        <dbReference type="ARBA" id="ARBA00022989"/>
    </source>
</evidence>
<keyword evidence="5 6" id="KW-0472">Membrane</keyword>
<dbReference type="InterPro" id="IPR001126">
    <property type="entry name" value="UmuC"/>
</dbReference>
<dbReference type="AlphaFoldDB" id="E6MHZ4"/>
<reference evidence="8 9" key="1">
    <citation type="submission" date="2010-12" db="EMBL/GenBank/DDBJ databases">
        <authorList>
            <person name="Muzny D."/>
            <person name="Qin X."/>
            <person name="Deng J."/>
            <person name="Jiang H."/>
            <person name="Liu Y."/>
            <person name="Qu J."/>
            <person name="Song X.-Z."/>
            <person name="Zhang L."/>
            <person name="Thornton R."/>
            <person name="Coyle M."/>
            <person name="Francisco L."/>
            <person name="Jackson L."/>
            <person name="Javaid M."/>
            <person name="Korchina V."/>
            <person name="Kovar C."/>
            <person name="Mata R."/>
            <person name="Mathew T."/>
            <person name="Ngo R."/>
            <person name="Nguyen L."/>
            <person name="Nguyen N."/>
            <person name="Okwuonu G."/>
            <person name="Ongeri F."/>
            <person name="Pham C."/>
            <person name="Simmons D."/>
            <person name="Wilczek-Boney K."/>
            <person name="Hale W."/>
            <person name="Jakkamsetti A."/>
            <person name="Pham P."/>
            <person name="Ruth R."/>
            <person name="San Lucas F."/>
            <person name="Warren J."/>
            <person name="Zhang J."/>
            <person name="Zhao Z."/>
            <person name="Zhou C."/>
            <person name="Zhu D."/>
            <person name="Lee S."/>
            <person name="Bess C."/>
            <person name="Blankenburg K."/>
            <person name="Forbes L."/>
            <person name="Fu Q."/>
            <person name="Gubbala S."/>
            <person name="Hirani K."/>
            <person name="Jayaseelan J.C."/>
            <person name="Lara F."/>
            <person name="Munidasa M."/>
            <person name="Palculict T."/>
            <person name="Patil S."/>
            <person name="Pu L.-L."/>
            <person name="Saada N."/>
            <person name="Tang L."/>
            <person name="Weissenberger G."/>
            <person name="Zhu Y."/>
            <person name="Hemphill L."/>
            <person name="Shang Y."/>
            <person name="Youmans B."/>
            <person name="Ayvaz T."/>
            <person name="Ross M."/>
            <person name="Santibanez J."/>
            <person name="Aqrawi P."/>
            <person name="Gross S."/>
            <person name="Joshi V."/>
            <person name="Fowler G."/>
            <person name="Nazareth L."/>
            <person name="Reid J."/>
            <person name="Worley K."/>
            <person name="Petrosino J."/>
            <person name="Highlander S."/>
            <person name="Gibbs R."/>
        </authorList>
    </citation>
    <scope>NUCLEOTIDE SEQUENCE [LARGE SCALE GENOMIC DNA]</scope>
    <source>
        <strain evidence="8 9">ATCC 23263</strain>
    </source>
</reference>
<dbReference type="STRING" id="887929.HMP0721_1699"/>
<keyword evidence="3 6" id="KW-0812">Transmembrane</keyword>
<dbReference type="PANTHER" id="PTHR34857">
    <property type="entry name" value="SLL0384 PROTEIN"/>
    <property type="match status" value="1"/>
</dbReference>
<protein>
    <submittedName>
        <fullName evidence="8">Cobalt transport protein</fullName>
    </submittedName>
</protein>
<evidence type="ECO:0000256" key="3">
    <source>
        <dbReference type="ARBA" id="ARBA00022692"/>
    </source>
</evidence>
<feature type="transmembrane region" description="Helical" evidence="6">
    <location>
        <begin position="79"/>
        <end position="104"/>
    </location>
</feature>
<evidence type="ECO:0000259" key="7">
    <source>
        <dbReference type="PROSITE" id="PS50173"/>
    </source>
</evidence>
<dbReference type="OrthoDB" id="3730291at2"/>
<evidence type="ECO:0000256" key="1">
    <source>
        <dbReference type="ARBA" id="ARBA00004141"/>
    </source>
</evidence>
<dbReference type="HOGENOM" id="CLU_076847_1_1_9"/>
<gene>
    <name evidence="8" type="ORF">HMP0721_1699</name>
</gene>
<dbReference type="Proteomes" id="UP000004754">
    <property type="component" value="Unassembled WGS sequence"/>
</dbReference>
<dbReference type="PANTHER" id="PTHR34857:SF2">
    <property type="entry name" value="SLL0384 PROTEIN"/>
    <property type="match status" value="1"/>
</dbReference>
<name>E6MHZ4_9FIRM</name>
<dbReference type="EMBL" id="AEQN01000022">
    <property type="protein sequence ID" value="EFV01318.1"/>
    <property type="molecule type" value="Genomic_DNA"/>
</dbReference>
<dbReference type="InterPro" id="IPR051611">
    <property type="entry name" value="ECF_transporter_component"/>
</dbReference>
<evidence type="ECO:0000313" key="9">
    <source>
        <dbReference type="Proteomes" id="UP000004754"/>
    </source>
</evidence>
<evidence type="ECO:0000256" key="6">
    <source>
        <dbReference type="SAM" id="Phobius"/>
    </source>
</evidence>
<proteinExistence type="predicted"/>
<evidence type="ECO:0000256" key="5">
    <source>
        <dbReference type="ARBA" id="ARBA00023136"/>
    </source>
</evidence>
<comment type="subcellular location">
    <subcellularLocation>
        <location evidence="1">Membrane</location>
        <topology evidence="1">Multi-pass membrane protein</topology>
    </subcellularLocation>
</comment>
<sequence>MNRFLDPRTKLALLVTLPTFLMGGAGGASAGPFLVILPLIPLVLLLQARRIRQALFGVVVFFGVWGLWRLAGLYLSGGVYLLCFILYGIVMGLIPCVLMAVYAVTTTTVSAFIAALSRLHIPDLITIPLSVMFRFFPTVGEEVTAVNNAMRMRGLRMGNTGPVKMLEYRIIPVLMCCLRIGDELSASALIRGLGAGGPRTNICRIGFHLQDGILLAICAAAFGCWLLSALGVALW</sequence>
<keyword evidence="2" id="KW-1003">Cell membrane</keyword>
<dbReference type="Pfam" id="PF02361">
    <property type="entry name" value="CbiQ"/>
    <property type="match status" value="1"/>
</dbReference>
<dbReference type="RefSeq" id="WP_006599121.1">
    <property type="nucleotide sequence ID" value="NZ_GL622359.1"/>
</dbReference>
<organism evidence="8 9">
    <name type="scientific">Pseudoramibacter alactolyticus ATCC 23263</name>
    <dbReference type="NCBI Taxonomy" id="887929"/>
    <lineage>
        <taxon>Bacteria</taxon>
        <taxon>Bacillati</taxon>
        <taxon>Bacillota</taxon>
        <taxon>Clostridia</taxon>
        <taxon>Eubacteriales</taxon>
        <taxon>Eubacteriaceae</taxon>
        <taxon>Pseudoramibacter</taxon>
    </lineage>
</organism>
<dbReference type="GO" id="GO:0006281">
    <property type="term" value="P:DNA repair"/>
    <property type="evidence" value="ECO:0007669"/>
    <property type="project" value="InterPro"/>
</dbReference>
<feature type="transmembrane region" description="Helical" evidence="6">
    <location>
        <begin position="54"/>
        <end position="72"/>
    </location>
</feature>